<evidence type="ECO:0000256" key="8">
    <source>
        <dbReference type="ARBA" id="ARBA00023134"/>
    </source>
</evidence>
<dbReference type="InterPro" id="IPR050105">
    <property type="entry name" value="MoCo_biosynth_MoaA/MoaC"/>
</dbReference>
<dbReference type="HAMAP" id="MF_01225_B">
    <property type="entry name" value="MoaA_B"/>
    <property type="match status" value="1"/>
</dbReference>
<evidence type="ECO:0000256" key="1">
    <source>
        <dbReference type="ARBA" id="ARBA00012167"/>
    </source>
</evidence>
<feature type="binding site" evidence="12">
    <location>
        <position position="212"/>
    </location>
    <ligand>
        <name>S-adenosyl-L-methionine</name>
        <dbReference type="ChEBI" id="CHEBI:59789"/>
    </ligand>
</feature>
<dbReference type="Proteomes" id="UP000722989">
    <property type="component" value="Unassembled WGS sequence"/>
</dbReference>
<comment type="cofactor">
    <cofactor evidence="12">
        <name>[4Fe-4S] cluster</name>
        <dbReference type="ChEBI" id="CHEBI:49883"/>
    </cofactor>
    <text evidence="12">Binds 2 [4Fe-4S] clusters. Binds 1 [4Fe-4S] cluster coordinated with 3 cysteines and an exchangeable S-adenosyl-L-methionine and 1 [4Fe-4S] cluster coordinated with 3 cysteines and the GTP-derived substrate.</text>
</comment>
<evidence type="ECO:0000256" key="2">
    <source>
        <dbReference type="ARBA" id="ARBA00022485"/>
    </source>
</evidence>
<dbReference type="SFLD" id="SFLDG01383">
    <property type="entry name" value="cyclic_pyranopterin_phosphate"/>
    <property type="match status" value="1"/>
</dbReference>
<dbReference type="InterPro" id="IPR006638">
    <property type="entry name" value="Elp3/MiaA/NifB-like_rSAM"/>
</dbReference>
<protein>
    <recommendedName>
        <fullName evidence="1 12">GTP 3',8-cyclase</fullName>
        <ecNumber evidence="1 12">4.1.99.22</ecNumber>
    </recommendedName>
    <alternativeName>
        <fullName evidence="12">Molybdenum cofactor biosynthesis protein A</fullName>
    </alternativeName>
</protein>
<feature type="binding site" evidence="12">
    <location>
        <position position="282"/>
    </location>
    <ligand>
        <name>[4Fe-4S] cluster</name>
        <dbReference type="ChEBI" id="CHEBI:49883"/>
        <label>2</label>
        <note>4Fe-4S-substrate</note>
    </ligand>
</feature>
<feature type="binding site" evidence="12">
    <location>
        <position position="42"/>
    </location>
    <ligand>
        <name>[4Fe-4S] cluster</name>
        <dbReference type="ChEBI" id="CHEBI:49883"/>
        <label>1</label>
        <note>4Fe-4S-S-AdoMet</note>
    </ligand>
</feature>
<evidence type="ECO:0000256" key="3">
    <source>
        <dbReference type="ARBA" id="ARBA00022691"/>
    </source>
</evidence>
<feature type="binding site" evidence="12">
    <location>
        <position position="48"/>
    </location>
    <ligand>
        <name>S-adenosyl-L-methionine</name>
        <dbReference type="ChEBI" id="CHEBI:59789"/>
    </ligand>
</feature>
<comment type="similarity">
    <text evidence="12">Belongs to the radical SAM superfamily. MoaA family.</text>
</comment>
<evidence type="ECO:0000256" key="4">
    <source>
        <dbReference type="ARBA" id="ARBA00022723"/>
    </source>
</evidence>
<dbReference type="InterPro" id="IPR007197">
    <property type="entry name" value="rSAM"/>
</dbReference>
<comment type="caution">
    <text evidence="14">The sequence shown here is derived from an EMBL/GenBank/DDBJ whole genome shotgun (WGS) entry which is preliminary data.</text>
</comment>
<feature type="binding site" evidence="12">
    <location>
        <position position="285"/>
    </location>
    <ligand>
        <name>[4Fe-4S] cluster</name>
        <dbReference type="ChEBI" id="CHEBI:49883"/>
        <label>2</label>
        <note>4Fe-4S-substrate</note>
    </ligand>
</feature>
<evidence type="ECO:0000256" key="5">
    <source>
        <dbReference type="ARBA" id="ARBA00022741"/>
    </source>
</evidence>
<feature type="binding site" evidence="12">
    <location>
        <position position="299"/>
    </location>
    <ligand>
        <name>[4Fe-4S] cluster</name>
        <dbReference type="ChEBI" id="CHEBI:49883"/>
        <label>2</label>
        <note>4Fe-4S-substrate</note>
    </ligand>
</feature>
<evidence type="ECO:0000259" key="13">
    <source>
        <dbReference type="PROSITE" id="PS51918"/>
    </source>
</evidence>
<evidence type="ECO:0000313" key="14">
    <source>
        <dbReference type="EMBL" id="NJC68877.1"/>
    </source>
</evidence>
<dbReference type="SFLD" id="SFLDG01386">
    <property type="entry name" value="main_SPASM_domain-containing"/>
    <property type="match status" value="1"/>
</dbReference>
<evidence type="ECO:0000256" key="11">
    <source>
        <dbReference type="ARBA" id="ARBA00048697"/>
    </source>
</evidence>
<dbReference type="InterPro" id="IPR013483">
    <property type="entry name" value="MoaA"/>
</dbReference>
<evidence type="ECO:0000313" key="15">
    <source>
        <dbReference type="Proteomes" id="UP000722989"/>
    </source>
</evidence>
<evidence type="ECO:0000256" key="9">
    <source>
        <dbReference type="ARBA" id="ARBA00023150"/>
    </source>
</evidence>
<organism evidence="14 15">
    <name type="scientific">Planosporangium thailandense</name>
    <dbReference type="NCBI Taxonomy" id="765197"/>
    <lineage>
        <taxon>Bacteria</taxon>
        <taxon>Bacillati</taxon>
        <taxon>Actinomycetota</taxon>
        <taxon>Actinomycetes</taxon>
        <taxon>Micromonosporales</taxon>
        <taxon>Micromonosporaceae</taxon>
        <taxon>Planosporangium</taxon>
    </lineage>
</organism>
<keyword evidence="15" id="KW-1185">Reference proteome</keyword>
<keyword evidence="5 12" id="KW-0547">Nucleotide-binding</keyword>
<keyword evidence="10 12" id="KW-0456">Lyase</keyword>
<dbReference type="CDD" id="cd21117">
    <property type="entry name" value="Twitch_MoaA"/>
    <property type="match status" value="1"/>
</dbReference>
<keyword evidence="4 12" id="KW-0479">Metal-binding</keyword>
<evidence type="ECO:0000256" key="6">
    <source>
        <dbReference type="ARBA" id="ARBA00023004"/>
    </source>
</evidence>
<dbReference type="PANTHER" id="PTHR22960:SF0">
    <property type="entry name" value="MOLYBDENUM COFACTOR BIOSYNTHESIS PROTEIN 1"/>
    <property type="match status" value="1"/>
</dbReference>
<dbReference type="PROSITE" id="PS01305">
    <property type="entry name" value="MOAA_NIFB_PQQE"/>
    <property type="match status" value="1"/>
</dbReference>
<proteinExistence type="inferred from homology"/>
<reference evidence="14 15" key="1">
    <citation type="submission" date="2020-03" db="EMBL/GenBank/DDBJ databases">
        <title>WGS of the type strain of Planosporangium spp.</title>
        <authorList>
            <person name="Thawai C."/>
        </authorList>
    </citation>
    <scope>NUCLEOTIDE SEQUENCE [LARGE SCALE GENOMIC DNA]</scope>
    <source>
        <strain evidence="14 15">TBRC 5610</strain>
    </source>
</reference>
<dbReference type="NCBIfam" id="TIGR02666">
    <property type="entry name" value="moaA"/>
    <property type="match status" value="1"/>
</dbReference>
<feature type="binding site" evidence="12">
    <location>
        <position position="49"/>
    </location>
    <ligand>
        <name>[4Fe-4S] cluster</name>
        <dbReference type="ChEBI" id="CHEBI:49883"/>
        <label>1</label>
        <note>4Fe-4S-S-AdoMet</note>
    </ligand>
</feature>
<comment type="subunit">
    <text evidence="12">Monomer and homodimer.</text>
</comment>
<dbReference type="InterPro" id="IPR000385">
    <property type="entry name" value="MoaA_NifB_PqqE_Fe-S-bd_CS"/>
</dbReference>
<feature type="binding site" evidence="12">
    <location>
        <position position="141"/>
    </location>
    <ligand>
        <name>S-adenosyl-L-methionine</name>
        <dbReference type="ChEBI" id="CHEBI:59789"/>
    </ligand>
</feature>
<keyword evidence="3 12" id="KW-0949">S-adenosyl-L-methionine</keyword>
<keyword evidence="9 12" id="KW-0501">Molybdenum cofactor biosynthesis</keyword>
<keyword evidence="8 12" id="KW-0342">GTP-binding</keyword>
<gene>
    <name evidence="12 14" type="primary">moaA</name>
    <name evidence="14" type="ORF">HC031_03925</name>
</gene>
<dbReference type="EMBL" id="JAATVY010000002">
    <property type="protein sequence ID" value="NJC68877.1"/>
    <property type="molecule type" value="Genomic_DNA"/>
</dbReference>
<comment type="catalytic activity">
    <reaction evidence="11 12">
        <text>GTP + AH2 + S-adenosyl-L-methionine = (8S)-3',8-cyclo-7,8-dihydroguanosine 5'-triphosphate + 5'-deoxyadenosine + L-methionine + A + H(+)</text>
        <dbReference type="Rhea" id="RHEA:49576"/>
        <dbReference type="ChEBI" id="CHEBI:13193"/>
        <dbReference type="ChEBI" id="CHEBI:15378"/>
        <dbReference type="ChEBI" id="CHEBI:17319"/>
        <dbReference type="ChEBI" id="CHEBI:17499"/>
        <dbReference type="ChEBI" id="CHEBI:37565"/>
        <dbReference type="ChEBI" id="CHEBI:57844"/>
        <dbReference type="ChEBI" id="CHEBI:59789"/>
        <dbReference type="ChEBI" id="CHEBI:131766"/>
        <dbReference type="EC" id="4.1.99.22"/>
    </reaction>
</comment>
<dbReference type="EC" id="4.1.99.22" evidence="1 12"/>
<evidence type="ECO:0000256" key="7">
    <source>
        <dbReference type="ARBA" id="ARBA00023014"/>
    </source>
</evidence>
<dbReference type="SFLD" id="SFLDG01067">
    <property type="entry name" value="SPASM/twitch_domain_containing"/>
    <property type="match status" value="1"/>
</dbReference>
<sequence>MRSASTVVARNGYRSSMRSRAALIDRYGRVATDLRVSLTDRCNLRCTYCMPAEGLPWLPGPDLLTDDEVGRLVRIAVEQLGVREIRFTGGEPLLRRGLVGIVAAAAALEPRPRLSLTTNAIGLDRLARPLADAGLDRVNISLDTLDPARFVRLAHRRRLDDTLAGIAAAEAAGLTPIKINTVLMRGVNDDEAVPLLAFALDRGYELRFIEQMPLDAGHTWRRDNMVTAAEILERLGRAYDLLPDPAERGGAPAETWLVAGHVLPDGRPARVGVIASVTQPFCRACDRTRLTADGAVRNCLFSQEETSLRAVMRAGGSDEDLARLWREAMWGKLPGHGINDPAFLQPARPMSAIGG</sequence>
<keyword evidence="6 12" id="KW-0408">Iron</keyword>
<accession>A0ABX0XU53</accession>
<feature type="binding site" evidence="12">
    <location>
        <position position="117"/>
    </location>
    <ligand>
        <name>GTP</name>
        <dbReference type="ChEBI" id="CHEBI:37565"/>
    </ligand>
</feature>
<feature type="domain" description="Radical SAM core" evidence="13">
    <location>
        <begin position="26"/>
        <end position="252"/>
    </location>
</feature>
<evidence type="ECO:0000256" key="12">
    <source>
        <dbReference type="HAMAP-Rule" id="MF_01225"/>
    </source>
</evidence>
<keyword evidence="2 12" id="KW-0004">4Fe-4S</keyword>
<dbReference type="InterPro" id="IPR010505">
    <property type="entry name" value="MoaA_twitch"/>
</dbReference>
<comment type="function">
    <text evidence="12">Catalyzes the cyclization of GTP to (8S)-3',8-cyclo-7,8-dihydroguanosine 5'-triphosphate.</text>
</comment>
<feature type="binding site" evidence="12">
    <location>
        <position position="35"/>
    </location>
    <ligand>
        <name>GTP</name>
        <dbReference type="ChEBI" id="CHEBI:37565"/>
    </ligand>
</feature>
<keyword evidence="7 12" id="KW-0411">Iron-sulfur</keyword>
<dbReference type="SUPFAM" id="SSF102114">
    <property type="entry name" value="Radical SAM enzymes"/>
    <property type="match status" value="1"/>
</dbReference>
<feature type="binding site" evidence="12">
    <location>
        <position position="86"/>
    </location>
    <ligand>
        <name>GTP</name>
        <dbReference type="ChEBI" id="CHEBI:37565"/>
    </ligand>
</feature>
<name>A0ABX0XU53_9ACTN</name>
<dbReference type="InterPro" id="IPR040064">
    <property type="entry name" value="MoaA-like"/>
</dbReference>
<dbReference type="PROSITE" id="PS51918">
    <property type="entry name" value="RADICAL_SAM"/>
    <property type="match status" value="1"/>
</dbReference>
<dbReference type="Pfam" id="PF06463">
    <property type="entry name" value="Mob_synth_C"/>
    <property type="match status" value="1"/>
</dbReference>
<dbReference type="SFLD" id="SFLDS00029">
    <property type="entry name" value="Radical_SAM"/>
    <property type="match status" value="1"/>
</dbReference>
<feature type="binding site" evidence="12">
    <location>
        <position position="46"/>
    </location>
    <ligand>
        <name>[4Fe-4S] cluster</name>
        <dbReference type="ChEBI" id="CHEBI:49883"/>
        <label>1</label>
        <note>4Fe-4S-S-AdoMet</note>
    </ligand>
</feature>
<dbReference type="InterPro" id="IPR058240">
    <property type="entry name" value="rSAM_sf"/>
</dbReference>
<comment type="pathway">
    <text evidence="12">Cofactor biosynthesis; molybdopterin biosynthesis.</text>
</comment>
<dbReference type="InterPro" id="IPR013785">
    <property type="entry name" value="Aldolase_TIM"/>
</dbReference>
<feature type="binding site" evidence="12">
    <location>
        <begin position="287"/>
        <end position="289"/>
    </location>
    <ligand>
        <name>GTP</name>
        <dbReference type="ChEBI" id="CHEBI:37565"/>
    </ligand>
</feature>
<evidence type="ECO:0000256" key="10">
    <source>
        <dbReference type="ARBA" id="ARBA00023239"/>
    </source>
</evidence>
<dbReference type="Pfam" id="PF04055">
    <property type="entry name" value="Radical_SAM"/>
    <property type="match status" value="1"/>
</dbReference>
<dbReference type="PANTHER" id="PTHR22960">
    <property type="entry name" value="MOLYBDOPTERIN COFACTOR SYNTHESIS PROTEIN A"/>
    <property type="match status" value="1"/>
</dbReference>
<feature type="binding site" evidence="12">
    <location>
        <position position="90"/>
    </location>
    <ligand>
        <name>S-adenosyl-L-methionine</name>
        <dbReference type="ChEBI" id="CHEBI:59789"/>
    </ligand>
</feature>
<dbReference type="SMART" id="SM00729">
    <property type="entry name" value="Elp3"/>
    <property type="match status" value="1"/>
</dbReference>
<dbReference type="CDD" id="cd01335">
    <property type="entry name" value="Radical_SAM"/>
    <property type="match status" value="1"/>
</dbReference>
<dbReference type="Gene3D" id="3.20.20.70">
    <property type="entry name" value="Aldolase class I"/>
    <property type="match status" value="1"/>
</dbReference>
<feature type="binding site" evidence="12">
    <location>
        <position position="178"/>
    </location>
    <ligand>
        <name>GTP</name>
        <dbReference type="ChEBI" id="CHEBI:37565"/>
    </ligand>
</feature>